<feature type="region of interest" description="Disordered" evidence="1">
    <location>
        <begin position="1"/>
        <end position="32"/>
    </location>
</feature>
<reference evidence="3" key="1">
    <citation type="submission" date="2018-12" db="EMBL/GenBank/DDBJ databases">
        <title>Tengunoibacter tsumagoiensis gen. nov., sp. nov., Dictyobacter kobayashii sp. nov., D. alpinus sp. nov., and D. joshuensis sp. nov. and description of Dictyobacteraceae fam. nov. within the order Ktedonobacterales isolated from Tengu-no-mugimeshi.</title>
        <authorList>
            <person name="Wang C.M."/>
            <person name="Zheng Y."/>
            <person name="Sakai Y."/>
            <person name="Toyoda A."/>
            <person name="Minakuchi Y."/>
            <person name="Abe K."/>
            <person name="Yokota A."/>
            <person name="Yabe S."/>
        </authorList>
    </citation>
    <scope>NUCLEOTIDE SEQUENCE [LARGE SCALE GENOMIC DNA]</scope>
    <source>
        <strain evidence="3">Uno11</strain>
    </source>
</reference>
<name>A0A402ANG6_9CHLR</name>
<evidence type="ECO:0000313" key="3">
    <source>
        <dbReference type="Proteomes" id="UP000287188"/>
    </source>
</evidence>
<gene>
    <name evidence="2" type="ORF">KDK_44320</name>
</gene>
<feature type="compositionally biased region" description="Basic residues" evidence="1">
    <location>
        <begin position="1"/>
        <end position="12"/>
    </location>
</feature>
<accession>A0A402ANG6</accession>
<protein>
    <submittedName>
        <fullName evidence="2">Uncharacterized protein</fullName>
    </submittedName>
</protein>
<organism evidence="2 3">
    <name type="scientific">Dictyobacter kobayashii</name>
    <dbReference type="NCBI Taxonomy" id="2014872"/>
    <lineage>
        <taxon>Bacteria</taxon>
        <taxon>Bacillati</taxon>
        <taxon>Chloroflexota</taxon>
        <taxon>Ktedonobacteria</taxon>
        <taxon>Ktedonobacterales</taxon>
        <taxon>Dictyobacteraceae</taxon>
        <taxon>Dictyobacter</taxon>
    </lineage>
</organism>
<dbReference type="Proteomes" id="UP000287188">
    <property type="component" value="Unassembled WGS sequence"/>
</dbReference>
<evidence type="ECO:0000256" key="1">
    <source>
        <dbReference type="SAM" id="MobiDB-lite"/>
    </source>
</evidence>
<dbReference type="AlphaFoldDB" id="A0A402ANG6"/>
<proteinExistence type="predicted"/>
<dbReference type="EMBL" id="BIFS01000001">
    <property type="protein sequence ID" value="GCE20632.1"/>
    <property type="molecule type" value="Genomic_DNA"/>
</dbReference>
<sequence length="64" mass="7371">MSIVFKKGHKKYAHSEKHSAQNGRKLRIDAGPDARIVPGTDPFGWRRSVDECYASGNLYRWYSM</sequence>
<comment type="caution">
    <text evidence="2">The sequence shown here is derived from an EMBL/GenBank/DDBJ whole genome shotgun (WGS) entry which is preliminary data.</text>
</comment>
<keyword evidence="3" id="KW-1185">Reference proteome</keyword>
<evidence type="ECO:0000313" key="2">
    <source>
        <dbReference type="EMBL" id="GCE20632.1"/>
    </source>
</evidence>